<accession>A0A6A3USS3</accession>
<dbReference type="Proteomes" id="UP000488956">
    <property type="component" value="Unassembled WGS sequence"/>
</dbReference>
<name>A0A6A3USS3_9STRA</name>
<comment type="caution">
    <text evidence="3">The sequence shown here is derived from an EMBL/GenBank/DDBJ whole genome shotgun (WGS) entry which is preliminary data.</text>
</comment>
<evidence type="ECO:0000313" key="2">
    <source>
        <dbReference type="EMBL" id="KAE9127432.1"/>
    </source>
</evidence>
<dbReference type="EMBL" id="QXFX01000175">
    <property type="protein sequence ID" value="KAE9127432.1"/>
    <property type="molecule type" value="Genomic_DNA"/>
</dbReference>
<dbReference type="EMBL" id="QXGA01000054">
    <property type="protein sequence ID" value="KAE9153895.1"/>
    <property type="molecule type" value="Genomic_DNA"/>
</dbReference>
<dbReference type="EMBL" id="QXGF01000619">
    <property type="protein sequence ID" value="KAE8937674.1"/>
    <property type="molecule type" value="Genomic_DNA"/>
</dbReference>
<evidence type="ECO:0000313" key="5">
    <source>
        <dbReference type="Proteomes" id="UP000429523"/>
    </source>
</evidence>
<evidence type="ECO:0000313" key="8">
    <source>
        <dbReference type="Proteomes" id="UP000488956"/>
    </source>
</evidence>
<organism evidence="3 6">
    <name type="scientific">Phytophthora fragariae</name>
    <dbReference type="NCBI Taxonomy" id="53985"/>
    <lineage>
        <taxon>Eukaryota</taxon>
        <taxon>Sar</taxon>
        <taxon>Stramenopiles</taxon>
        <taxon>Oomycota</taxon>
        <taxon>Peronosporomycetes</taxon>
        <taxon>Peronosporales</taxon>
        <taxon>Peronosporaceae</taxon>
        <taxon>Phytophthora</taxon>
    </lineage>
</organism>
<dbReference type="Proteomes" id="UP000440732">
    <property type="component" value="Unassembled WGS sequence"/>
</dbReference>
<dbReference type="Proteomes" id="UP000486351">
    <property type="component" value="Unassembled WGS sequence"/>
</dbReference>
<sequence length="74" mass="8493">MLDHISRLGVPELNIGTKTRSQLVGHVNFFGEFPIDHPWEPMLDHVVIVFFGGEPLLVRTREPMLDHVVVIVFF</sequence>
<reference evidence="5 6" key="1">
    <citation type="submission" date="2018-08" db="EMBL/GenBank/DDBJ databases">
        <title>Genomic investigation of the strawberry pathogen Phytophthora fragariae indicates pathogenicity is determined by transcriptional variation in three key races.</title>
        <authorList>
            <person name="Adams T.M."/>
            <person name="Armitage A.D."/>
            <person name="Sobczyk M.K."/>
            <person name="Bates H.J."/>
            <person name="Dunwell J.M."/>
            <person name="Nellist C.F."/>
            <person name="Harrison R.J."/>
        </authorList>
    </citation>
    <scope>NUCLEOTIDE SEQUENCE [LARGE SCALE GENOMIC DNA]</scope>
    <source>
        <strain evidence="3 6">NOV-5</strain>
        <strain evidence="4 7">NOV-77</strain>
        <strain evidence="1 5">NOV-9</strain>
        <strain evidence="2 8">ONT-3</strain>
    </source>
</reference>
<evidence type="ECO:0000313" key="4">
    <source>
        <dbReference type="EMBL" id="KAE9356646.1"/>
    </source>
</evidence>
<gene>
    <name evidence="3" type="ORF">PF006_g2006</name>
    <name evidence="4" type="ORF">PF008_g3520</name>
    <name evidence="1" type="ORF">PF009_g12431</name>
    <name evidence="2" type="ORF">PF010_g4891</name>
</gene>
<dbReference type="Proteomes" id="UP000429523">
    <property type="component" value="Unassembled WGS sequence"/>
</dbReference>
<protein>
    <submittedName>
        <fullName evidence="3">Uncharacterized protein</fullName>
    </submittedName>
</protein>
<evidence type="ECO:0000313" key="3">
    <source>
        <dbReference type="EMBL" id="KAE9153895.1"/>
    </source>
</evidence>
<dbReference type="EMBL" id="QXFY01000108">
    <property type="protein sequence ID" value="KAE9356646.1"/>
    <property type="molecule type" value="Genomic_DNA"/>
</dbReference>
<evidence type="ECO:0000313" key="7">
    <source>
        <dbReference type="Proteomes" id="UP000486351"/>
    </source>
</evidence>
<evidence type="ECO:0000313" key="6">
    <source>
        <dbReference type="Proteomes" id="UP000440732"/>
    </source>
</evidence>
<proteinExistence type="predicted"/>
<evidence type="ECO:0000313" key="1">
    <source>
        <dbReference type="EMBL" id="KAE8937674.1"/>
    </source>
</evidence>
<dbReference type="AlphaFoldDB" id="A0A6A3USS3"/>